<evidence type="ECO:0000313" key="2">
    <source>
        <dbReference type="Proteomes" id="UP000568106"/>
    </source>
</evidence>
<protein>
    <submittedName>
        <fullName evidence="1">Uncharacterized protein</fullName>
    </submittedName>
</protein>
<evidence type="ECO:0000313" key="1">
    <source>
        <dbReference type="EMBL" id="MBB5317239.1"/>
    </source>
</evidence>
<keyword evidence="2" id="KW-1185">Reference proteome</keyword>
<dbReference type="Proteomes" id="UP000568106">
    <property type="component" value="Unassembled WGS sequence"/>
</dbReference>
<name>A0A7W8IHH7_9BACT</name>
<dbReference type="EMBL" id="JACHDY010000002">
    <property type="protein sequence ID" value="MBB5317239.1"/>
    <property type="molecule type" value="Genomic_DNA"/>
</dbReference>
<proteinExistence type="predicted"/>
<dbReference type="AlphaFoldDB" id="A0A7W8IHH7"/>
<reference evidence="1" key="1">
    <citation type="submission" date="2020-08" db="EMBL/GenBank/DDBJ databases">
        <title>Genomic Encyclopedia of Type Strains, Phase IV (KMG-V): Genome sequencing to study the core and pangenomes of soil and plant-associated prokaryotes.</title>
        <authorList>
            <person name="Whitman W."/>
        </authorList>
    </citation>
    <scope>NUCLEOTIDE SEQUENCE [LARGE SCALE GENOMIC DNA]</scope>
    <source>
        <strain evidence="1">M8UP27</strain>
    </source>
</reference>
<sequence length="51" mass="5834">MLIQMIGPMGDCGIADQRAKIKKINPVSKIGSLTRTSREAWRVDIYNWKRS</sequence>
<accession>A0A7W8IHH7</accession>
<organism evidence="1 2">
    <name type="scientific">Tunturiibacter empetritectus</name>
    <dbReference type="NCBI Taxonomy" id="3069691"/>
    <lineage>
        <taxon>Bacteria</taxon>
        <taxon>Pseudomonadati</taxon>
        <taxon>Acidobacteriota</taxon>
        <taxon>Terriglobia</taxon>
        <taxon>Terriglobales</taxon>
        <taxon>Acidobacteriaceae</taxon>
        <taxon>Tunturiibacter</taxon>
    </lineage>
</organism>
<gene>
    <name evidence="1" type="ORF">HDF09_001908</name>
</gene>
<comment type="caution">
    <text evidence="1">The sequence shown here is derived from an EMBL/GenBank/DDBJ whole genome shotgun (WGS) entry which is preliminary data.</text>
</comment>